<feature type="transmembrane region" description="Helical" evidence="5">
    <location>
        <begin position="20"/>
        <end position="41"/>
    </location>
</feature>
<proteinExistence type="inferred from homology"/>
<dbReference type="KEGG" id="sil:SPO0556"/>
<evidence type="ECO:0000259" key="6">
    <source>
        <dbReference type="SMART" id="SM00984"/>
    </source>
</evidence>
<protein>
    <submittedName>
        <fullName evidence="7">UDP-glucose/GDP-mannose dehydrogenase family protein</fullName>
    </submittedName>
</protein>
<evidence type="ECO:0000313" key="8">
    <source>
        <dbReference type="Proteomes" id="UP000001023"/>
    </source>
</evidence>
<feature type="domain" description="UDP-glucose/GDP-mannose dehydrogenase C-terminal" evidence="6">
    <location>
        <begin position="329"/>
        <end position="429"/>
    </location>
</feature>
<sequence length="436" mass="47069">MKHARSGTQAMSRQTDQDRIAVLGLGYVGLPLALGLARAGFQTLGFDTDAAHITALGRGHDRNGEVSERSLAETRARFSCDPADLAGCTVYIIGVPTPITDAKTPDLEPLKGACRMIAPHLVPGDMVIVESTVYPGVTEEICGPVLAEGSGLELYSQIKLAYSPERVNPGDAEHSMENVVKIVSAQDAETLDRVAAIYAPVVKAGVHRASSIRTAEAAKVIENTQRDLNIALVNEFSLIFSRLGLDTLEVLEAAGTKWNFLPFKPGLVGGHCIGVDPYYLTYRAEQSGYHPEVILAGRRINDNMGRHVARQLIKALIARRIDPGRARVLVMGFTFKENCADIRNTRVADILSELAEYSVATEVCDPWVDPEAMEQEYGVTPVSEPTTGAYDAIVVAVAHRQFVELGAAAIRAFGLPGAVLYDIKGIFSKSDTDLRL</sequence>
<dbReference type="InterPro" id="IPR008927">
    <property type="entry name" value="6-PGluconate_DH-like_C_sf"/>
</dbReference>
<dbReference type="InterPro" id="IPR036220">
    <property type="entry name" value="UDP-Glc/GDP-Man_DH_C_sf"/>
</dbReference>
<evidence type="ECO:0000256" key="5">
    <source>
        <dbReference type="SAM" id="Phobius"/>
    </source>
</evidence>
<evidence type="ECO:0000256" key="4">
    <source>
        <dbReference type="PIRNR" id="PIRNR000124"/>
    </source>
</evidence>
<dbReference type="EMBL" id="CP000031">
    <property type="protein sequence ID" value="AAV93872.1"/>
    <property type="molecule type" value="Genomic_DNA"/>
</dbReference>
<dbReference type="PaxDb" id="246200-SPO0556"/>
<organism evidence="7 8">
    <name type="scientific">Ruegeria pomeroyi (strain ATCC 700808 / DSM 15171 / DSS-3)</name>
    <name type="common">Silicibacter pomeroyi</name>
    <dbReference type="NCBI Taxonomy" id="246200"/>
    <lineage>
        <taxon>Bacteria</taxon>
        <taxon>Pseudomonadati</taxon>
        <taxon>Pseudomonadota</taxon>
        <taxon>Alphaproteobacteria</taxon>
        <taxon>Rhodobacterales</taxon>
        <taxon>Roseobacteraceae</taxon>
        <taxon>Ruegeria</taxon>
    </lineage>
</organism>
<dbReference type="eggNOG" id="COG0677">
    <property type="taxonomic scope" value="Bacteria"/>
</dbReference>
<accession>Q5LVY8</accession>
<evidence type="ECO:0000313" key="7">
    <source>
        <dbReference type="EMBL" id="AAV93872.1"/>
    </source>
</evidence>
<dbReference type="SMART" id="SM00984">
    <property type="entry name" value="UDPG_MGDP_dh_C"/>
    <property type="match status" value="1"/>
</dbReference>
<dbReference type="InterPro" id="IPR001732">
    <property type="entry name" value="UDP-Glc/GDP-Man_DH_N"/>
</dbReference>
<dbReference type="NCBIfam" id="TIGR03026">
    <property type="entry name" value="NDP-sugDHase"/>
    <property type="match status" value="1"/>
</dbReference>
<dbReference type="InterPro" id="IPR036291">
    <property type="entry name" value="NAD(P)-bd_dom_sf"/>
</dbReference>
<name>Q5LVY8_RUEPO</name>
<dbReference type="AlphaFoldDB" id="Q5LVY8"/>
<evidence type="ECO:0000256" key="3">
    <source>
        <dbReference type="ARBA" id="ARBA00023027"/>
    </source>
</evidence>
<dbReference type="Pfam" id="PF03720">
    <property type="entry name" value="UDPG_MGDP_dh_C"/>
    <property type="match status" value="1"/>
</dbReference>
<comment type="similarity">
    <text evidence="1 4">Belongs to the UDP-glucose/GDP-mannose dehydrogenase family.</text>
</comment>
<keyword evidence="3" id="KW-0520">NAD</keyword>
<dbReference type="PIRSF" id="PIRSF500136">
    <property type="entry name" value="UDP_ManNAc_DH"/>
    <property type="match status" value="1"/>
</dbReference>
<gene>
    <name evidence="7" type="ordered locus">SPO0556</name>
</gene>
<dbReference type="Pfam" id="PF00984">
    <property type="entry name" value="UDPG_MGDP_dh"/>
    <property type="match status" value="1"/>
</dbReference>
<keyword evidence="5" id="KW-0472">Membrane</keyword>
<evidence type="ECO:0000256" key="1">
    <source>
        <dbReference type="ARBA" id="ARBA00006601"/>
    </source>
</evidence>
<dbReference type="InterPro" id="IPR017476">
    <property type="entry name" value="UDP-Glc/GDP-Man"/>
</dbReference>
<dbReference type="SUPFAM" id="SSF48179">
    <property type="entry name" value="6-phosphogluconate dehydrogenase C-terminal domain-like"/>
    <property type="match status" value="1"/>
</dbReference>
<dbReference type="SUPFAM" id="SSF52413">
    <property type="entry name" value="UDP-glucose/GDP-mannose dehydrogenase C-terminal domain"/>
    <property type="match status" value="1"/>
</dbReference>
<dbReference type="STRING" id="246200.SPO0556"/>
<dbReference type="GO" id="GO:0000271">
    <property type="term" value="P:polysaccharide biosynthetic process"/>
    <property type="evidence" value="ECO:0007669"/>
    <property type="project" value="InterPro"/>
</dbReference>
<dbReference type="Gene3D" id="3.40.50.720">
    <property type="entry name" value="NAD(P)-binding Rossmann-like Domain"/>
    <property type="match status" value="2"/>
</dbReference>
<dbReference type="PIRSF" id="PIRSF000124">
    <property type="entry name" value="UDPglc_GDPman_dh"/>
    <property type="match status" value="1"/>
</dbReference>
<dbReference type="GO" id="GO:0016628">
    <property type="term" value="F:oxidoreductase activity, acting on the CH-CH group of donors, NAD or NADP as acceptor"/>
    <property type="evidence" value="ECO:0007669"/>
    <property type="project" value="InterPro"/>
</dbReference>
<dbReference type="SUPFAM" id="SSF51735">
    <property type="entry name" value="NAD(P)-binding Rossmann-fold domains"/>
    <property type="match status" value="1"/>
</dbReference>
<keyword evidence="5" id="KW-0812">Transmembrane</keyword>
<dbReference type="HOGENOM" id="CLU_023810_3_1_5"/>
<dbReference type="PANTHER" id="PTHR43491">
    <property type="entry name" value="UDP-N-ACETYL-D-MANNOSAMINE DEHYDROGENASE"/>
    <property type="match status" value="1"/>
</dbReference>
<reference evidence="7 8" key="1">
    <citation type="journal article" date="2004" name="Nature">
        <title>Genome sequence of Silicibacter pomeroyi reveals adaptations to the marine environment.</title>
        <authorList>
            <person name="Moran M.A."/>
            <person name="Buchan A."/>
            <person name="Gonzalez J.M."/>
            <person name="Heidelberg J.F."/>
            <person name="Whitman W.B."/>
            <person name="Kiene R.P."/>
            <person name="Henriksen J.R."/>
            <person name="King G.M."/>
            <person name="Belas R."/>
            <person name="Fuqua C."/>
            <person name="Brinkac L."/>
            <person name="Lewis M."/>
            <person name="Johri S."/>
            <person name="Weaver B."/>
            <person name="Pai G."/>
            <person name="Eisen J.A."/>
            <person name="Rahe E."/>
            <person name="Sheldon W.M."/>
            <person name="Ye W."/>
            <person name="Miller T.R."/>
            <person name="Carlton J."/>
            <person name="Rasko D.A."/>
            <person name="Paulsen I.T."/>
            <person name="Ren Q."/>
            <person name="Daugherty S.C."/>
            <person name="Deboy R.T."/>
            <person name="Dodson R.J."/>
            <person name="Durkin A.S."/>
            <person name="Madupu R."/>
            <person name="Nelson W.C."/>
            <person name="Sullivan S.A."/>
            <person name="Rosovitz M.J."/>
            <person name="Haft D.H."/>
            <person name="Selengut J."/>
            <person name="Ward N."/>
        </authorList>
    </citation>
    <scope>NUCLEOTIDE SEQUENCE [LARGE SCALE GENOMIC DNA]</scope>
    <source>
        <strain evidence="8">ATCC 700808 / DSM 15171 / DSS-3</strain>
    </source>
</reference>
<dbReference type="Pfam" id="PF03721">
    <property type="entry name" value="UDPG_MGDP_dh_N"/>
    <property type="match status" value="1"/>
</dbReference>
<evidence type="ECO:0000256" key="2">
    <source>
        <dbReference type="ARBA" id="ARBA00023002"/>
    </source>
</evidence>
<dbReference type="PANTHER" id="PTHR43491:SF2">
    <property type="entry name" value="UDP-N-ACETYL-D-MANNOSAMINE DEHYDROGENASE"/>
    <property type="match status" value="1"/>
</dbReference>
<dbReference type="GO" id="GO:0016616">
    <property type="term" value="F:oxidoreductase activity, acting on the CH-OH group of donors, NAD or NADP as acceptor"/>
    <property type="evidence" value="ECO:0007669"/>
    <property type="project" value="InterPro"/>
</dbReference>
<keyword evidence="5" id="KW-1133">Transmembrane helix</keyword>
<keyword evidence="2" id="KW-0560">Oxidoreductase</keyword>
<dbReference type="GO" id="GO:0051287">
    <property type="term" value="F:NAD binding"/>
    <property type="evidence" value="ECO:0007669"/>
    <property type="project" value="InterPro"/>
</dbReference>
<dbReference type="InterPro" id="IPR028359">
    <property type="entry name" value="UDP_ManNAc/GlcNAc_DH"/>
</dbReference>
<dbReference type="InterPro" id="IPR014027">
    <property type="entry name" value="UDP-Glc/GDP-Man_DH_C"/>
</dbReference>
<dbReference type="Proteomes" id="UP000001023">
    <property type="component" value="Chromosome"/>
</dbReference>
<dbReference type="InterPro" id="IPR014026">
    <property type="entry name" value="UDP-Glc/GDP-Man_DH_dimer"/>
</dbReference>
<keyword evidence="8" id="KW-1185">Reference proteome</keyword>
<reference evidence="7 8" key="2">
    <citation type="journal article" date="2014" name="Stand. Genomic Sci.">
        <title>An updated genome annotation for the model marine bacterium Ruegeria pomeroyi DSS-3.</title>
        <authorList>
            <person name="Rivers A.R."/>
            <person name="Smith C.B."/>
            <person name="Moran M.A."/>
        </authorList>
    </citation>
    <scope>GENOME REANNOTATION</scope>
    <source>
        <strain evidence="8">ATCC 700808 / DSM 15171 / DSS-3</strain>
    </source>
</reference>